<dbReference type="SUPFAM" id="SSF49854">
    <property type="entry name" value="Spermadhesin, CUB domain"/>
    <property type="match status" value="1"/>
</dbReference>
<dbReference type="Proteomes" id="UP000728032">
    <property type="component" value="Unassembled WGS sequence"/>
</dbReference>
<dbReference type="EMBL" id="OC930934">
    <property type="protein sequence ID" value="CAD7658911.1"/>
    <property type="molecule type" value="Genomic_DNA"/>
</dbReference>
<accession>A0A7R9QUI0</accession>
<sequence>MINLTYNGMPVFAREYGCNETYTGDSGEINVSVNITEITSKLWICRLYIVVDHTKSISLTIDEINAKSYVDFLFIYNGNEIWDSTTRTFRIFDDITYESVVSRPEIDEGDTSRTIKMSYKAIQSAFQCNTTYIGDSGDISLVKQASELTIPLICYWSISVATNMSILLEFNTSTVVDLN</sequence>
<name>A0A7R9QUI0_9ACAR</name>
<evidence type="ECO:0000313" key="2">
    <source>
        <dbReference type="Proteomes" id="UP000728032"/>
    </source>
</evidence>
<reference evidence="1" key="1">
    <citation type="submission" date="2020-11" db="EMBL/GenBank/DDBJ databases">
        <authorList>
            <person name="Tran Van P."/>
        </authorList>
    </citation>
    <scope>NUCLEOTIDE SEQUENCE</scope>
</reference>
<organism evidence="1">
    <name type="scientific">Oppiella nova</name>
    <dbReference type="NCBI Taxonomy" id="334625"/>
    <lineage>
        <taxon>Eukaryota</taxon>
        <taxon>Metazoa</taxon>
        <taxon>Ecdysozoa</taxon>
        <taxon>Arthropoda</taxon>
        <taxon>Chelicerata</taxon>
        <taxon>Arachnida</taxon>
        <taxon>Acari</taxon>
        <taxon>Acariformes</taxon>
        <taxon>Sarcoptiformes</taxon>
        <taxon>Oribatida</taxon>
        <taxon>Brachypylina</taxon>
        <taxon>Oppioidea</taxon>
        <taxon>Oppiidae</taxon>
        <taxon>Oppiella</taxon>
    </lineage>
</organism>
<dbReference type="InterPro" id="IPR035914">
    <property type="entry name" value="Sperma_CUB_dom_sf"/>
</dbReference>
<dbReference type="EMBL" id="CAJPVJ010016109">
    <property type="protein sequence ID" value="CAG2176097.1"/>
    <property type="molecule type" value="Genomic_DNA"/>
</dbReference>
<proteinExistence type="predicted"/>
<gene>
    <name evidence="1" type="ORF">ONB1V03_LOCUS15531</name>
</gene>
<protein>
    <submittedName>
        <fullName evidence="1">Uncharacterized protein</fullName>
    </submittedName>
</protein>
<keyword evidence="2" id="KW-1185">Reference proteome</keyword>
<dbReference type="AlphaFoldDB" id="A0A7R9QUI0"/>
<evidence type="ECO:0000313" key="1">
    <source>
        <dbReference type="EMBL" id="CAD7658911.1"/>
    </source>
</evidence>